<dbReference type="Gene3D" id="3.40.630.30">
    <property type="match status" value="1"/>
</dbReference>
<keyword evidence="5" id="KW-0539">Nucleus</keyword>
<keyword evidence="2" id="KW-0479">Metal-binding</keyword>
<dbReference type="GO" id="GO:0016747">
    <property type="term" value="F:acyltransferase activity, transferring groups other than amino-acyl groups"/>
    <property type="evidence" value="ECO:0007669"/>
    <property type="project" value="InterPro"/>
</dbReference>
<dbReference type="GO" id="GO:0000977">
    <property type="term" value="F:RNA polymerase II transcription regulatory region sequence-specific DNA binding"/>
    <property type="evidence" value="ECO:0007669"/>
    <property type="project" value="TreeGrafter"/>
</dbReference>
<dbReference type="CDD" id="cd15539">
    <property type="entry name" value="PHD1_AIRE"/>
    <property type="match status" value="1"/>
</dbReference>
<dbReference type="InterPro" id="IPR019786">
    <property type="entry name" value="Zinc_finger_PHD-type_CS"/>
</dbReference>
<evidence type="ECO:0000313" key="11">
    <source>
        <dbReference type="RefSeq" id="XP_039130588.1"/>
    </source>
</evidence>
<dbReference type="PROSITE" id="PS50016">
    <property type="entry name" value="ZF_PHD_2"/>
    <property type="match status" value="1"/>
</dbReference>
<evidence type="ECO:0000313" key="10">
    <source>
        <dbReference type="Proteomes" id="UP001515500"/>
    </source>
</evidence>
<dbReference type="SUPFAM" id="SSF55729">
    <property type="entry name" value="Acyl-CoA N-acyltransferases (Nat)"/>
    <property type="match status" value="1"/>
</dbReference>
<proteinExistence type="predicted"/>
<dbReference type="GO" id="GO:0042393">
    <property type="term" value="F:histone binding"/>
    <property type="evidence" value="ECO:0007669"/>
    <property type="project" value="TreeGrafter"/>
</dbReference>
<dbReference type="Pfam" id="PF23209">
    <property type="entry name" value="IDM1_C"/>
    <property type="match status" value="1"/>
</dbReference>
<dbReference type="GO" id="GO:0045944">
    <property type="term" value="P:positive regulation of transcription by RNA polymerase II"/>
    <property type="evidence" value="ECO:0007669"/>
    <property type="project" value="TreeGrafter"/>
</dbReference>
<dbReference type="InterPro" id="IPR016181">
    <property type="entry name" value="Acyl_CoA_acyltransferase"/>
</dbReference>
<evidence type="ECO:0000256" key="5">
    <source>
        <dbReference type="ARBA" id="ARBA00023242"/>
    </source>
</evidence>
<dbReference type="GO" id="GO:0005634">
    <property type="term" value="C:nucleus"/>
    <property type="evidence" value="ECO:0007669"/>
    <property type="project" value="UniProtKB-SubCell"/>
</dbReference>
<protein>
    <submittedName>
        <fullName evidence="11 12">Uncharacterized protein LOC120266985 isoform X1</fullName>
    </submittedName>
</protein>
<dbReference type="InterPro" id="IPR000182">
    <property type="entry name" value="GNAT_dom"/>
</dbReference>
<feature type="region of interest" description="Disordered" evidence="7">
    <location>
        <begin position="545"/>
        <end position="566"/>
    </location>
</feature>
<feature type="domain" description="N-acetyltransferase" evidence="9">
    <location>
        <begin position="1037"/>
        <end position="1189"/>
    </location>
</feature>
<name>A0AB40BUG3_DIOCR</name>
<dbReference type="PROSITE" id="PS51186">
    <property type="entry name" value="GNAT"/>
    <property type="match status" value="1"/>
</dbReference>
<keyword evidence="4" id="KW-0862">Zinc</keyword>
<dbReference type="Pfam" id="PF00628">
    <property type="entry name" value="PHD"/>
    <property type="match status" value="1"/>
</dbReference>
<evidence type="ECO:0000259" key="9">
    <source>
        <dbReference type="PROSITE" id="PS51186"/>
    </source>
</evidence>
<gene>
    <name evidence="11 12" type="primary">LOC120266985</name>
</gene>
<dbReference type="RefSeq" id="XP_039130588.1">
    <property type="nucleotide sequence ID" value="XM_039274654.1"/>
</dbReference>
<dbReference type="InterPro" id="IPR001965">
    <property type="entry name" value="Znf_PHD"/>
</dbReference>
<feature type="compositionally biased region" description="Polar residues" evidence="7">
    <location>
        <begin position="694"/>
        <end position="711"/>
    </location>
</feature>
<evidence type="ECO:0000256" key="4">
    <source>
        <dbReference type="ARBA" id="ARBA00022833"/>
    </source>
</evidence>
<dbReference type="GO" id="GO:0008270">
    <property type="term" value="F:zinc ion binding"/>
    <property type="evidence" value="ECO:0007669"/>
    <property type="project" value="UniProtKB-KW"/>
</dbReference>
<feature type="compositionally biased region" description="Basic residues" evidence="7">
    <location>
        <begin position="180"/>
        <end position="189"/>
    </location>
</feature>
<evidence type="ECO:0000256" key="1">
    <source>
        <dbReference type="ARBA" id="ARBA00004123"/>
    </source>
</evidence>
<dbReference type="Proteomes" id="UP001515500">
    <property type="component" value="Chromosome 8"/>
</dbReference>
<dbReference type="InterPro" id="IPR032308">
    <property type="entry name" value="TDBD"/>
</dbReference>
<keyword evidence="10" id="KW-1185">Reference proteome</keyword>
<dbReference type="InterPro" id="IPR013083">
    <property type="entry name" value="Znf_RING/FYVE/PHD"/>
</dbReference>
<dbReference type="InterPro" id="IPR019787">
    <property type="entry name" value="Znf_PHD-finger"/>
</dbReference>
<reference evidence="11 12" key="1">
    <citation type="submission" date="2025-04" db="UniProtKB">
        <authorList>
            <consortium name="RefSeq"/>
        </authorList>
    </citation>
    <scope>IDENTIFICATION</scope>
</reference>
<feature type="region of interest" description="Disordered" evidence="7">
    <location>
        <begin position="179"/>
        <end position="243"/>
    </location>
</feature>
<comment type="subcellular location">
    <subcellularLocation>
        <location evidence="1">Nucleus</location>
    </subcellularLocation>
</comment>
<dbReference type="InterPro" id="IPR011011">
    <property type="entry name" value="Znf_FYVE_PHD"/>
</dbReference>
<evidence type="ECO:0000256" key="6">
    <source>
        <dbReference type="PROSITE-ProRule" id="PRU00146"/>
    </source>
</evidence>
<dbReference type="PANTHER" id="PTHR47025:SF7">
    <property type="entry name" value="ACYL-COA N-ACYLTRANSFERASE WITH RING_FYVE_PHD-TYPE ZINC FINGER DOMAIN-CONTAINING PROTEIN"/>
    <property type="match status" value="1"/>
</dbReference>
<dbReference type="Pfam" id="PF16135">
    <property type="entry name" value="TDBD"/>
    <property type="match status" value="3"/>
</dbReference>
<dbReference type="PROSITE" id="PS01359">
    <property type="entry name" value="ZF_PHD_1"/>
    <property type="match status" value="1"/>
</dbReference>
<evidence type="ECO:0000259" key="8">
    <source>
        <dbReference type="PROSITE" id="PS50016"/>
    </source>
</evidence>
<dbReference type="AlphaFoldDB" id="A0AB40BUG3"/>
<dbReference type="SMART" id="SM00249">
    <property type="entry name" value="PHD"/>
    <property type="match status" value="2"/>
</dbReference>
<feature type="domain" description="PHD-type" evidence="8">
    <location>
        <begin position="852"/>
        <end position="897"/>
    </location>
</feature>
<dbReference type="RefSeq" id="XP_039130589.1">
    <property type="nucleotide sequence ID" value="XM_039274655.1"/>
</dbReference>
<dbReference type="Gene3D" id="3.30.40.10">
    <property type="entry name" value="Zinc/RING finger domain, C3HC4 (zinc finger)"/>
    <property type="match status" value="2"/>
</dbReference>
<evidence type="ECO:0000256" key="2">
    <source>
        <dbReference type="ARBA" id="ARBA00022723"/>
    </source>
</evidence>
<organism evidence="10 11">
    <name type="scientific">Dioscorea cayennensis subsp. rotundata</name>
    <name type="common">White Guinea yam</name>
    <name type="synonym">Dioscorea rotundata</name>
    <dbReference type="NCBI Taxonomy" id="55577"/>
    <lineage>
        <taxon>Eukaryota</taxon>
        <taxon>Viridiplantae</taxon>
        <taxon>Streptophyta</taxon>
        <taxon>Embryophyta</taxon>
        <taxon>Tracheophyta</taxon>
        <taxon>Spermatophyta</taxon>
        <taxon>Magnoliopsida</taxon>
        <taxon>Liliopsida</taxon>
        <taxon>Dioscoreales</taxon>
        <taxon>Dioscoreaceae</taxon>
        <taxon>Dioscorea</taxon>
    </lineage>
</organism>
<feature type="region of interest" description="Disordered" evidence="7">
    <location>
        <begin position="694"/>
        <end position="716"/>
    </location>
</feature>
<evidence type="ECO:0000256" key="3">
    <source>
        <dbReference type="ARBA" id="ARBA00022771"/>
    </source>
</evidence>
<dbReference type="InterPro" id="IPR056511">
    <property type="entry name" value="IDM1_C"/>
</dbReference>
<dbReference type="GeneID" id="120266985"/>
<sequence length="1207" mass="133860">MAFYRTRNASRIVKHDDVETLSYCKNFSNVKDLLMTGLLEGLSVNYIFKKHKVNLHGFIKGDGYQCGCSSCNYTQVLSALEFEKHARVTSSHQNNHIFLDNGKTLHQIVVHLAQVPAKSLYEEMIDITGHDIDFGLFSAWMRGSLQTTSLLRARINNLKLNSPPNLMSQIQPLVRNELKRPRKKLRRGASSRTIPATNGSWSVSGVSKNVLPVPSETKDPSVLGPSGDETYTSKGSGLESPPSHNDLLVPLVTKFSSPLVFYGETDTRNCPGLDSQPSTNSMLLPLETKNPSSLVFHSKTDTSNGLGIESLPFDSGFLMHLETNDLFPLDLNGETATGIFHTDGLVFELPSSNNDGNPIQKSDNQGYGPNGFSHQEFEMNVAPSGTGFEKVQAEILEKCQEDFLPSNKKEWKSYNNVSSMVFIRNVKSLLSTGLLEGMPVKYIYKKGNVELHGYVKGLGYQCGCSSCNYTEVLSALEFERHAGAATKNQNDHIFLDCGISIYGLVKKVHNLPLDSVCGVLERMIGHPPNAECYEAWREAQAIGPQTQSSGLKRKENNQNHSSSHLGSGLVQSHVVHSIGDNDRSSFPNFIEQLLHSEQDYPIMIKEQRSSQVPNMEERVSIPFDLNEECSLMFHDIEGKEWPPSNNFGDISYDLPDYPNMINNTRCSSGLPTECNAVAASSGEELNFTMPATKASTASDSRIPNANSPVKQNHSDMERSEITERLPLSQNVHNIPESTLCPTGETNFAQGFSKKRYNDLHGLVFMESGLADGSELDYRSKGQTILRGKKLQNGILCSCCNSKVSPSQFEAHAGFSGRRQPYHNIYTPIMDLSLHELSIILSGGQNLTTMLSEEKCAICGDGGELIPCDACPKAFHTVCLDIQCLPEGEWRCPYCTESFSETTSTVTASCATQPLSVHSKRILKAPTNFLGGCAFCKGFSSCQDNFSAETVLFCYQCVKEYHVGCLKKQRFCDLKDIPLSKWFCSAECDRIHVALERFVLKGPLAVPWSLITMMKSKTRDIGLANETRDEVQWQLLNGQHIPVSEKLFVKAISIFEDEFGPIVERGNDIIPAMVYSREIVDQDFEGMHCAVLMVKSVAVSAAVFRVFGKDAAEVPLIATHHKSRGKGYCKTLLLLIEELLRSLGVETVMLPAAEDELPLFLDKLGYTKMEEEQLKQYSEALPLLMFQNTSMLEKQLSRNAFPSCPMNS</sequence>
<evidence type="ECO:0000313" key="12">
    <source>
        <dbReference type="RefSeq" id="XP_039130589.1"/>
    </source>
</evidence>
<dbReference type="PANTHER" id="PTHR47025">
    <property type="entry name" value="AUTOIMMUNE REGULATOR"/>
    <property type="match status" value="1"/>
</dbReference>
<evidence type="ECO:0000256" key="7">
    <source>
        <dbReference type="SAM" id="MobiDB-lite"/>
    </source>
</evidence>
<feature type="compositionally biased region" description="Polar residues" evidence="7">
    <location>
        <begin position="190"/>
        <end position="207"/>
    </location>
</feature>
<accession>A0AB40BUG3</accession>
<keyword evidence="3 6" id="KW-0863">Zinc-finger</keyword>
<dbReference type="GO" id="GO:0003682">
    <property type="term" value="F:chromatin binding"/>
    <property type="evidence" value="ECO:0007669"/>
    <property type="project" value="TreeGrafter"/>
</dbReference>
<dbReference type="SUPFAM" id="SSF57903">
    <property type="entry name" value="FYVE/PHD zinc finger"/>
    <property type="match status" value="1"/>
</dbReference>